<organism evidence="9">
    <name type="scientific">Oryza nivara</name>
    <name type="common">Indian wild rice</name>
    <name type="synonym">Oryza sativa f. spontanea</name>
    <dbReference type="NCBI Taxonomy" id="4536"/>
    <lineage>
        <taxon>Eukaryota</taxon>
        <taxon>Viridiplantae</taxon>
        <taxon>Streptophyta</taxon>
        <taxon>Embryophyta</taxon>
        <taxon>Tracheophyta</taxon>
        <taxon>Spermatophyta</taxon>
        <taxon>Magnoliopsida</taxon>
        <taxon>Liliopsida</taxon>
        <taxon>Poales</taxon>
        <taxon>Poaceae</taxon>
        <taxon>BOP clade</taxon>
        <taxon>Oryzoideae</taxon>
        <taxon>Oryzeae</taxon>
        <taxon>Oryzinae</taxon>
        <taxon>Oryza</taxon>
    </lineage>
</organism>
<keyword evidence="3" id="KW-0238">DNA-binding</keyword>
<evidence type="ECO:0000256" key="2">
    <source>
        <dbReference type="ARBA" id="ARBA00023015"/>
    </source>
</evidence>
<sequence>MPRISPKITHSRRFQKRKKNHALAIYSAQKNASPSPKRRHPPDPLHLALNDKSSPFSSVGEERVPDPKPRRNPRPEQNRILEAIFNSGMVNPPRRATRSRASACSCRSTARSATPTSSAGVQPQQQLVSPVGGGGAHLVVVFVLRPLVRVQQAREGYVDAGDVRDGGHGPALAALRGVPPHQQMLYQGQPLESTPAPAPKWPQSPCLSAVDLGAAITTLP</sequence>
<keyword evidence="10" id="KW-1185">Reference proteome</keyword>
<evidence type="ECO:0000256" key="1">
    <source>
        <dbReference type="ARBA" id="ARBA00022473"/>
    </source>
</evidence>
<evidence type="ECO:0000256" key="7">
    <source>
        <dbReference type="ARBA" id="ARBA00024040"/>
    </source>
</evidence>
<dbReference type="InterPro" id="IPR044557">
    <property type="entry name" value="WOX8/9-like"/>
</dbReference>
<protein>
    <submittedName>
        <fullName evidence="9">Uncharacterized protein</fullName>
    </submittedName>
</protein>
<keyword evidence="2" id="KW-0805">Transcription regulation</keyword>
<dbReference type="GO" id="GO:0003700">
    <property type="term" value="F:DNA-binding transcription factor activity"/>
    <property type="evidence" value="ECO:0007669"/>
    <property type="project" value="InterPro"/>
</dbReference>
<keyword evidence="6" id="KW-0539">Nucleus</keyword>
<dbReference type="EnsemblPlants" id="ONIVA07G15020.1">
    <property type="protein sequence ID" value="ONIVA07G15020.1"/>
    <property type="gene ID" value="ONIVA07G15020"/>
</dbReference>
<keyword evidence="5" id="KW-0804">Transcription</keyword>
<evidence type="ECO:0000256" key="8">
    <source>
        <dbReference type="SAM" id="MobiDB-lite"/>
    </source>
</evidence>
<feature type="region of interest" description="Disordered" evidence="8">
    <location>
        <begin position="25"/>
        <end position="77"/>
    </location>
</feature>
<accession>A0A0E0I1L3</accession>
<dbReference type="PANTHER" id="PTHR47288">
    <property type="entry name" value="WUSCHEL-RELATED HOMEOBOX 9"/>
    <property type="match status" value="1"/>
</dbReference>
<keyword evidence="1" id="KW-0217">Developmental protein</keyword>
<dbReference type="STRING" id="4536.A0A0E0I1L3"/>
<feature type="compositionally biased region" description="Basic and acidic residues" evidence="8">
    <location>
        <begin position="60"/>
        <end position="77"/>
    </location>
</feature>
<reference evidence="9" key="2">
    <citation type="submission" date="2018-04" db="EMBL/GenBank/DDBJ databases">
        <title>OnivRS2 (Oryza nivara Reference Sequence Version 2).</title>
        <authorList>
            <person name="Zhang J."/>
            <person name="Kudrna D."/>
            <person name="Lee S."/>
            <person name="Talag J."/>
            <person name="Rajasekar S."/>
            <person name="Welchert J."/>
            <person name="Hsing Y.-I."/>
            <person name="Wing R.A."/>
        </authorList>
    </citation>
    <scope>NUCLEOTIDE SEQUENCE [LARGE SCALE GENOMIC DNA]</scope>
    <source>
        <strain evidence="9">SL10</strain>
    </source>
</reference>
<dbReference type="Proteomes" id="UP000006591">
    <property type="component" value="Chromosome 7"/>
</dbReference>
<evidence type="ECO:0000256" key="4">
    <source>
        <dbReference type="ARBA" id="ARBA00023155"/>
    </source>
</evidence>
<comment type="similarity">
    <text evidence="7">Belongs to the WUS homeobox family.</text>
</comment>
<dbReference type="GO" id="GO:0050793">
    <property type="term" value="P:regulation of developmental process"/>
    <property type="evidence" value="ECO:0007669"/>
    <property type="project" value="InterPro"/>
</dbReference>
<evidence type="ECO:0000256" key="5">
    <source>
        <dbReference type="ARBA" id="ARBA00023163"/>
    </source>
</evidence>
<dbReference type="PANTHER" id="PTHR47288:SF1">
    <property type="entry name" value="WUSCHEL-RELATED HOMEOBOX 9"/>
    <property type="match status" value="1"/>
</dbReference>
<name>A0A0E0I1L3_ORYNI</name>
<dbReference type="GO" id="GO:0003677">
    <property type="term" value="F:DNA binding"/>
    <property type="evidence" value="ECO:0007669"/>
    <property type="project" value="UniProtKB-KW"/>
</dbReference>
<dbReference type="HOGENOM" id="CLU_1258969_0_0_1"/>
<evidence type="ECO:0000256" key="6">
    <source>
        <dbReference type="ARBA" id="ARBA00023242"/>
    </source>
</evidence>
<evidence type="ECO:0000313" key="10">
    <source>
        <dbReference type="Proteomes" id="UP000006591"/>
    </source>
</evidence>
<reference evidence="9" key="1">
    <citation type="submission" date="2015-04" db="UniProtKB">
        <authorList>
            <consortium name="EnsemblPlants"/>
        </authorList>
    </citation>
    <scope>IDENTIFICATION</scope>
    <source>
        <strain evidence="9">SL10</strain>
    </source>
</reference>
<proteinExistence type="inferred from homology"/>
<evidence type="ECO:0000313" key="9">
    <source>
        <dbReference type="EnsemblPlants" id="ONIVA07G15020.1"/>
    </source>
</evidence>
<evidence type="ECO:0000256" key="3">
    <source>
        <dbReference type="ARBA" id="ARBA00023125"/>
    </source>
</evidence>
<feature type="compositionally biased region" description="Basic residues" evidence="8">
    <location>
        <begin position="9"/>
        <end position="20"/>
    </location>
</feature>
<keyword evidence="4" id="KW-0371">Homeobox</keyword>
<feature type="region of interest" description="Disordered" evidence="8">
    <location>
        <begin position="1"/>
        <end position="20"/>
    </location>
</feature>
<dbReference type="Gramene" id="ONIVA07G15020.1">
    <property type="protein sequence ID" value="ONIVA07G15020.1"/>
    <property type="gene ID" value="ONIVA07G15020"/>
</dbReference>
<dbReference type="AlphaFoldDB" id="A0A0E0I1L3"/>